<evidence type="ECO:0000313" key="2">
    <source>
        <dbReference type="Proteomes" id="UP000182334"/>
    </source>
</evidence>
<dbReference type="Pfam" id="PF05141">
    <property type="entry name" value="DIT1_PvcA"/>
    <property type="match status" value="1"/>
</dbReference>
<evidence type="ECO:0000313" key="1">
    <source>
        <dbReference type="EMBL" id="SGZ47865.1"/>
    </source>
</evidence>
<dbReference type="PANTHER" id="PTHR37285">
    <property type="entry name" value="SPORE WALL MATURATION PROTEIN DIT1"/>
    <property type="match status" value="1"/>
</dbReference>
<proteinExistence type="predicted"/>
<name>A0A1L0B9N0_9ASCO</name>
<gene>
    <name evidence="1" type="ORF">SAMEA4029010_CIC11G00000001646</name>
</gene>
<dbReference type="EMBL" id="LT635756">
    <property type="protein sequence ID" value="SGZ47865.1"/>
    <property type="molecule type" value="Genomic_DNA"/>
</dbReference>
<dbReference type="Proteomes" id="UP000182334">
    <property type="component" value="Chromosome I"/>
</dbReference>
<dbReference type="PANTHER" id="PTHR37285:SF5">
    <property type="entry name" value="SPORE WALL MATURATION PROTEIN DIT1"/>
    <property type="match status" value="1"/>
</dbReference>
<dbReference type="STRING" id="45354.A0A1L0B9N0"/>
<dbReference type="AlphaFoldDB" id="A0A1L0B9N0"/>
<accession>A0A1L0B9N0</accession>
<organism evidence="1 2">
    <name type="scientific">Sungouiella intermedia</name>
    <dbReference type="NCBI Taxonomy" id="45354"/>
    <lineage>
        <taxon>Eukaryota</taxon>
        <taxon>Fungi</taxon>
        <taxon>Dikarya</taxon>
        <taxon>Ascomycota</taxon>
        <taxon>Saccharomycotina</taxon>
        <taxon>Pichiomycetes</taxon>
        <taxon>Metschnikowiaceae</taxon>
        <taxon>Sungouiella</taxon>
    </lineage>
</organism>
<reference evidence="1 2" key="1">
    <citation type="submission" date="2016-10" db="EMBL/GenBank/DDBJ databases">
        <authorList>
            <person name="de Groot N.N."/>
        </authorList>
    </citation>
    <scope>NUCLEOTIDE SEQUENCE [LARGE SCALE GENOMIC DNA]</scope>
    <source>
        <strain evidence="1 2">CBS 141442</strain>
    </source>
</reference>
<dbReference type="OrthoDB" id="429813at2759"/>
<dbReference type="InterPro" id="IPR007817">
    <property type="entry name" value="Isocyanide_synthase_DIT1"/>
</dbReference>
<keyword evidence="2" id="KW-1185">Reference proteome</keyword>
<sequence>MTLTAKTIYERIQYIYSRNDEKFLTLRKQKGACLDKEVLWGDIKDASEFPKSIQTENLVVKATPHHLVFESETSDALFCGFVTSKIDPTTFDLWFMATILQNGAIGFTEADLSDSLSTLTLKSDNIAEKIAQIFESTIKHCARIDKWSEGRPEFIQNIEFFTSRRLTIEAVLPAFPCKSSNISKVAGTTPDKGEELAIESIIKFVQLVSRIYQPGMKFYIVSDGHVFSDCINVDDNVVDAYTEGLKELYYKLKPDDFHSIIFRGLNDCFASDSKHLVEPLLADVTVDHFLNTQLDKETEVNRKIMMLGCDEDALMLRLQINTPQHPRLYLYRGFNKFMSDDLSQYQLSNQLSGKKYKKLVSNVAFEMIRRNDAYSNLVELMFPFHLRLSIHAHPNCGPKFGIRLLDPKICAPQNHDQDVEDRYLHIPTPWHNAVYVVEGLTKMIVGASSLARQFELEYVGGWNADEGCFVYFKK</sequence>
<protein>
    <submittedName>
        <fullName evidence="1">CIC11C00000001646</fullName>
    </submittedName>
</protein>